<dbReference type="Pfam" id="PF01426">
    <property type="entry name" value="BAH"/>
    <property type="match status" value="1"/>
</dbReference>
<organism evidence="8 9">
    <name type="scientific">Verticillium longisporum</name>
    <name type="common">Verticillium dahliae var. longisporum</name>
    <dbReference type="NCBI Taxonomy" id="100787"/>
    <lineage>
        <taxon>Eukaryota</taxon>
        <taxon>Fungi</taxon>
        <taxon>Dikarya</taxon>
        <taxon>Ascomycota</taxon>
        <taxon>Pezizomycotina</taxon>
        <taxon>Sordariomycetes</taxon>
        <taxon>Hypocreomycetidae</taxon>
        <taxon>Glomerellales</taxon>
        <taxon>Plectosphaerellaceae</taxon>
        <taxon>Verticillium</taxon>
    </lineage>
</organism>
<keyword evidence="4" id="KW-0805">Transcription regulation</keyword>
<dbReference type="EMBL" id="CVQH01025228">
    <property type="protein sequence ID" value="CRK38063.1"/>
    <property type="molecule type" value="Genomic_DNA"/>
</dbReference>
<gene>
    <name evidence="8" type="ORF">BN1708_016603</name>
</gene>
<evidence type="ECO:0000313" key="8">
    <source>
        <dbReference type="EMBL" id="CRK38063.1"/>
    </source>
</evidence>
<dbReference type="GO" id="GO:0006368">
    <property type="term" value="P:transcription elongation by RNA polymerase II"/>
    <property type="evidence" value="ECO:0007669"/>
    <property type="project" value="TreeGrafter"/>
</dbReference>
<accession>A0A0G4MUZ2</accession>
<dbReference type="Pfam" id="PF03069">
    <property type="entry name" value="FmdA_AmdA"/>
    <property type="match status" value="1"/>
</dbReference>
<dbReference type="GO" id="GO:0016811">
    <property type="term" value="F:hydrolase activity, acting on carbon-nitrogen (but not peptide) bonds, in linear amides"/>
    <property type="evidence" value="ECO:0007669"/>
    <property type="project" value="InterPro"/>
</dbReference>
<proteinExistence type="predicted"/>
<dbReference type="SMART" id="SM00439">
    <property type="entry name" value="BAH"/>
    <property type="match status" value="1"/>
</dbReference>
<dbReference type="InterPro" id="IPR037382">
    <property type="entry name" value="Rsc/polybromo"/>
</dbReference>
<dbReference type="InterPro" id="IPR043151">
    <property type="entry name" value="BAH_sf"/>
</dbReference>
<evidence type="ECO:0000256" key="4">
    <source>
        <dbReference type="ARBA" id="ARBA00023015"/>
    </source>
</evidence>
<feature type="non-terminal residue" evidence="8">
    <location>
        <position position="150"/>
    </location>
</feature>
<dbReference type="STRING" id="100787.A0A0G4MUZ2"/>
<protein>
    <recommendedName>
        <fullName evidence="7">BAH domain-containing protein</fullName>
    </recommendedName>
</protein>
<evidence type="ECO:0000256" key="2">
    <source>
        <dbReference type="ARBA" id="ARBA00022737"/>
    </source>
</evidence>
<feature type="domain" description="BAH" evidence="7">
    <location>
        <begin position="42"/>
        <end position="150"/>
    </location>
</feature>
<dbReference type="GO" id="GO:0006338">
    <property type="term" value="P:chromatin remodeling"/>
    <property type="evidence" value="ECO:0007669"/>
    <property type="project" value="InterPro"/>
</dbReference>
<keyword evidence="5" id="KW-0804">Transcription</keyword>
<dbReference type="PANTHER" id="PTHR16062:SF21">
    <property type="entry name" value="CHROMATIN STRUCTURE-REMODELING COMPLEX SUBUNIT RSC1-RELATED"/>
    <property type="match status" value="1"/>
</dbReference>
<reference evidence="8 9" key="1">
    <citation type="submission" date="2015-05" db="EMBL/GenBank/DDBJ databases">
        <authorList>
            <person name="Wang D.B."/>
            <person name="Wang M."/>
        </authorList>
    </citation>
    <scope>NUCLEOTIDE SEQUENCE [LARGE SCALE GENOMIC DNA]</scope>
    <source>
        <strain evidence="8">VL1</strain>
    </source>
</reference>
<dbReference type="GO" id="GO:0003682">
    <property type="term" value="F:chromatin binding"/>
    <property type="evidence" value="ECO:0007669"/>
    <property type="project" value="InterPro"/>
</dbReference>
<evidence type="ECO:0000259" key="7">
    <source>
        <dbReference type="PROSITE" id="PS51038"/>
    </source>
</evidence>
<comment type="subcellular location">
    <subcellularLocation>
        <location evidence="1">Nucleus</location>
    </subcellularLocation>
</comment>
<dbReference type="InterPro" id="IPR004304">
    <property type="entry name" value="FmdA_AmdA"/>
</dbReference>
<evidence type="ECO:0000256" key="6">
    <source>
        <dbReference type="ARBA" id="ARBA00023242"/>
    </source>
</evidence>
<dbReference type="Gene3D" id="2.30.30.490">
    <property type="match status" value="1"/>
</dbReference>
<dbReference type="InterPro" id="IPR001025">
    <property type="entry name" value="BAH_dom"/>
</dbReference>
<dbReference type="GO" id="GO:0016586">
    <property type="term" value="C:RSC-type complex"/>
    <property type="evidence" value="ECO:0007669"/>
    <property type="project" value="InterPro"/>
</dbReference>
<keyword evidence="3" id="KW-0156">Chromatin regulator</keyword>
<keyword evidence="2" id="KW-0677">Repeat</keyword>
<evidence type="ECO:0000313" key="9">
    <source>
        <dbReference type="Proteomes" id="UP000044602"/>
    </source>
</evidence>
<dbReference type="PANTHER" id="PTHR16062">
    <property type="entry name" value="SWI/SNF-RELATED"/>
    <property type="match status" value="1"/>
</dbReference>
<evidence type="ECO:0000256" key="1">
    <source>
        <dbReference type="ARBA" id="ARBA00004123"/>
    </source>
</evidence>
<name>A0A0G4MUZ2_VERLO</name>
<keyword evidence="9" id="KW-1185">Reference proteome</keyword>
<dbReference type="Proteomes" id="UP000044602">
    <property type="component" value="Unassembled WGS sequence"/>
</dbReference>
<dbReference type="AlphaFoldDB" id="A0A0G4MUZ2"/>
<keyword evidence="6" id="KW-0539">Nucleus</keyword>
<evidence type="ECO:0000256" key="5">
    <source>
        <dbReference type="ARBA" id="ARBA00023163"/>
    </source>
</evidence>
<dbReference type="PROSITE" id="PS51038">
    <property type="entry name" value="BAH"/>
    <property type="match status" value="1"/>
</dbReference>
<evidence type="ECO:0000256" key="3">
    <source>
        <dbReference type="ARBA" id="ARBA00022853"/>
    </source>
</evidence>
<sequence length="150" mass="16789">MSCAPIQGHVAGIVDIPNACTTIGLPMDIFEFDISPALGAVEKRDLGQCAFSGGETQGKVEAGGKNSEHNPKGQRWINACWYYRPEQTVHHEDKHFYEHEVAKSTQYRDHAIEEVIDRCFVMFVTRFFKGRPRGLPADKSVRSPGEGLRL</sequence>